<keyword evidence="1" id="KW-1133">Transmembrane helix</keyword>
<feature type="transmembrane region" description="Helical" evidence="1">
    <location>
        <begin position="77"/>
        <end position="95"/>
    </location>
</feature>
<accession>F3UW73</accession>
<proteinExistence type="predicted"/>
<comment type="caution">
    <text evidence="2">The sequence shown here is derived from an EMBL/GenBank/DDBJ whole genome shotgun (WGS) entry which is preliminary data.</text>
</comment>
<protein>
    <recommendedName>
        <fullName evidence="4">Integral membrane protein</fullName>
    </recommendedName>
</protein>
<sequence>MRKETGMNKFLRVTFILLILAMLGAAMIQIFHPQLLGNKSIYGLAPYWQREIGFWNLAILPLVIAANMKYDWFYLRMTLLALILGGLGFGTNHLLRYLEKANQANLLGWIENYLLVFCWIIGWGLEYRKRQKSDEETV</sequence>
<name>F3UW73_STRSA</name>
<evidence type="ECO:0000313" key="3">
    <source>
        <dbReference type="Proteomes" id="UP000006459"/>
    </source>
</evidence>
<organism evidence="2 3">
    <name type="scientific">Streptococcus sanguinis SK49</name>
    <dbReference type="NCBI Taxonomy" id="888808"/>
    <lineage>
        <taxon>Bacteria</taxon>
        <taxon>Bacillati</taxon>
        <taxon>Bacillota</taxon>
        <taxon>Bacilli</taxon>
        <taxon>Lactobacillales</taxon>
        <taxon>Streptococcaceae</taxon>
        <taxon>Streptococcus</taxon>
    </lineage>
</organism>
<dbReference type="eggNOG" id="ENOG50323D0">
    <property type="taxonomic scope" value="Bacteria"/>
</dbReference>
<evidence type="ECO:0000313" key="2">
    <source>
        <dbReference type="EMBL" id="EGJ40546.1"/>
    </source>
</evidence>
<dbReference type="Proteomes" id="UP000006459">
    <property type="component" value="Unassembled WGS sequence"/>
</dbReference>
<keyword evidence="1" id="KW-0472">Membrane</keyword>
<feature type="transmembrane region" description="Helical" evidence="1">
    <location>
        <begin position="52"/>
        <end position="70"/>
    </location>
</feature>
<evidence type="ECO:0000256" key="1">
    <source>
        <dbReference type="SAM" id="Phobius"/>
    </source>
</evidence>
<feature type="transmembrane region" description="Helical" evidence="1">
    <location>
        <begin position="12"/>
        <end position="32"/>
    </location>
</feature>
<dbReference type="EMBL" id="AFFO01000006">
    <property type="protein sequence ID" value="EGJ40546.1"/>
    <property type="molecule type" value="Genomic_DNA"/>
</dbReference>
<dbReference type="HOGENOM" id="CLU_1980261_0_0_9"/>
<keyword evidence="1" id="KW-0812">Transmembrane</keyword>
<dbReference type="AlphaFoldDB" id="F3UW73"/>
<dbReference type="PATRIC" id="fig|888808.3.peg.747"/>
<gene>
    <name evidence="2" type="ORF">HMPREF9380_0761</name>
</gene>
<feature type="transmembrane region" description="Helical" evidence="1">
    <location>
        <begin position="107"/>
        <end position="125"/>
    </location>
</feature>
<reference evidence="2 3" key="1">
    <citation type="submission" date="2011-03" db="EMBL/GenBank/DDBJ databases">
        <authorList>
            <person name="Muzny D."/>
            <person name="Qin X."/>
            <person name="Deng J."/>
            <person name="Jiang H."/>
            <person name="Liu Y."/>
            <person name="Qu J."/>
            <person name="Song X.-Z."/>
            <person name="Zhang L."/>
            <person name="Thornton R."/>
            <person name="Coyle M."/>
            <person name="Francisco L."/>
            <person name="Jackson L."/>
            <person name="Javaid M."/>
            <person name="Korchina V."/>
            <person name="Kovar C."/>
            <person name="Mata R."/>
            <person name="Mathew T."/>
            <person name="Ngo R."/>
            <person name="Nguyen L."/>
            <person name="Nguyen N."/>
            <person name="Okwuonu G."/>
            <person name="Ongeri F."/>
            <person name="Pham C."/>
            <person name="Simmons D."/>
            <person name="Wilczek-Boney K."/>
            <person name="Hale W."/>
            <person name="Jakkamsetti A."/>
            <person name="Pham P."/>
            <person name="Ruth R."/>
            <person name="San Lucas F."/>
            <person name="Warren J."/>
            <person name="Zhang J."/>
            <person name="Zhao Z."/>
            <person name="Zhou C."/>
            <person name="Zhu D."/>
            <person name="Lee S."/>
            <person name="Bess C."/>
            <person name="Blankenburg K."/>
            <person name="Forbes L."/>
            <person name="Fu Q."/>
            <person name="Gubbala S."/>
            <person name="Hirani K."/>
            <person name="Jayaseelan J.C."/>
            <person name="Lara F."/>
            <person name="Munidasa M."/>
            <person name="Palculict T."/>
            <person name="Patil S."/>
            <person name="Pu L.-L."/>
            <person name="Saada N."/>
            <person name="Tang L."/>
            <person name="Weissenberger G."/>
            <person name="Zhu Y."/>
            <person name="Hemphill L."/>
            <person name="Shang Y."/>
            <person name="Youmans B."/>
            <person name="Ayvaz T."/>
            <person name="Ross M."/>
            <person name="Santibanez J."/>
            <person name="Aqrawi P."/>
            <person name="Gross S."/>
            <person name="Joshi V."/>
            <person name="Fowler G."/>
            <person name="Nazareth L."/>
            <person name="Reid J."/>
            <person name="Worley K."/>
            <person name="Petrosino J."/>
            <person name="Highlander S."/>
            <person name="Gibbs R."/>
        </authorList>
    </citation>
    <scope>NUCLEOTIDE SEQUENCE [LARGE SCALE GENOMIC DNA]</scope>
    <source>
        <strain evidence="2 3">SK49</strain>
    </source>
</reference>
<evidence type="ECO:0008006" key="4">
    <source>
        <dbReference type="Google" id="ProtNLM"/>
    </source>
</evidence>